<gene>
    <name evidence="1" type="ORF">T01_576</name>
</gene>
<dbReference type="AlphaFoldDB" id="A0A0V0YXB0"/>
<protein>
    <submittedName>
        <fullName evidence="1">Uncharacterized protein</fullName>
    </submittedName>
</protein>
<reference evidence="1 2" key="1">
    <citation type="submission" date="2015-01" db="EMBL/GenBank/DDBJ databases">
        <title>Evolution of Trichinella species and genotypes.</title>
        <authorList>
            <person name="Korhonen P.K."/>
            <person name="Edoardo P."/>
            <person name="Giuseppe L.R."/>
            <person name="Gasser R.B."/>
        </authorList>
    </citation>
    <scope>NUCLEOTIDE SEQUENCE [LARGE SCALE GENOMIC DNA]</scope>
    <source>
        <strain evidence="1">ISS3</strain>
    </source>
</reference>
<evidence type="ECO:0000313" key="2">
    <source>
        <dbReference type="Proteomes" id="UP000054776"/>
    </source>
</evidence>
<accession>A0A0V0YXB0</accession>
<sequence length="82" mass="9144">MHDLVGRTSLEADDTEKLTELKHTFNEAKTACQLRKVASITLADCDAESAISKTATPHLLRRIISIILQCALRISPIVRMLR</sequence>
<evidence type="ECO:0000313" key="1">
    <source>
        <dbReference type="EMBL" id="KRY04747.1"/>
    </source>
</evidence>
<proteinExistence type="predicted"/>
<name>A0A0V0YXB0_TRISP</name>
<organism evidence="1 2">
    <name type="scientific">Trichinella spiralis</name>
    <name type="common">Trichina worm</name>
    <dbReference type="NCBI Taxonomy" id="6334"/>
    <lineage>
        <taxon>Eukaryota</taxon>
        <taxon>Metazoa</taxon>
        <taxon>Ecdysozoa</taxon>
        <taxon>Nematoda</taxon>
        <taxon>Enoplea</taxon>
        <taxon>Dorylaimia</taxon>
        <taxon>Trichinellida</taxon>
        <taxon>Trichinellidae</taxon>
        <taxon>Trichinella</taxon>
    </lineage>
</organism>
<dbReference type="Proteomes" id="UP000054776">
    <property type="component" value="Unassembled WGS sequence"/>
</dbReference>
<dbReference type="EMBL" id="JYDH01004095">
    <property type="protein sequence ID" value="KRY04747.1"/>
    <property type="molecule type" value="Genomic_DNA"/>
</dbReference>
<dbReference type="InParanoid" id="A0A0V0YXB0"/>
<comment type="caution">
    <text evidence="1">The sequence shown here is derived from an EMBL/GenBank/DDBJ whole genome shotgun (WGS) entry which is preliminary data.</text>
</comment>
<keyword evidence="2" id="KW-1185">Reference proteome</keyword>